<comment type="similarity">
    <text evidence="3">Belongs to the glycosyl hydrolase 3 family.</text>
</comment>
<dbReference type="InterPro" id="IPR011658">
    <property type="entry name" value="PA14_dom"/>
</dbReference>
<evidence type="ECO:0000256" key="7">
    <source>
        <dbReference type="ARBA" id="ARBA00023277"/>
    </source>
</evidence>
<evidence type="ECO:0000256" key="2">
    <source>
        <dbReference type="ARBA" id="ARBA00004987"/>
    </source>
</evidence>
<dbReference type="Gene3D" id="2.60.120.260">
    <property type="entry name" value="Galactose-binding domain-like"/>
    <property type="match status" value="1"/>
</dbReference>
<dbReference type="InterPro" id="IPR013783">
    <property type="entry name" value="Ig-like_fold"/>
</dbReference>
<dbReference type="InterPro" id="IPR036962">
    <property type="entry name" value="Glyco_hydro_3_N_sf"/>
</dbReference>
<dbReference type="GO" id="GO:0009251">
    <property type="term" value="P:glucan catabolic process"/>
    <property type="evidence" value="ECO:0007669"/>
    <property type="project" value="TreeGrafter"/>
</dbReference>
<comment type="pathway">
    <text evidence="2">Glycan metabolism; cellulose degradation.</text>
</comment>
<dbReference type="PROSITE" id="PS51820">
    <property type="entry name" value="PA14"/>
    <property type="match status" value="1"/>
</dbReference>
<dbReference type="Pfam" id="PF01915">
    <property type="entry name" value="Glyco_hydro_3_C"/>
    <property type="match status" value="1"/>
</dbReference>
<dbReference type="InterPro" id="IPR037524">
    <property type="entry name" value="PA14/GLEYA"/>
</dbReference>
<evidence type="ECO:0000256" key="3">
    <source>
        <dbReference type="ARBA" id="ARBA00005336"/>
    </source>
</evidence>
<dbReference type="InterPro" id="IPR026891">
    <property type="entry name" value="Fn3-like"/>
</dbReference>
<sequence length="850" mass="94058">MAPEKKILDILASLSLEEKLSLLAGASQWRTKAIDRLGVPELKVSDGPSGARGEIFGENVPAAFLPCGVSLGATWDIDLLREIGELLAEECKSKFASVSLAPTMCIHRHPLGGRNFESFSEDPFLSGKLAAAHIRGMQSHGVGATPKHFVANDQETKRFKVNVHVSPRALREVYLLPFQMAVREADPWCMMTAYNKVNGSYSDASEELLIDIARNEWKWDGLFMSDWGGTTSTVESINNGLDLEMPGPPSWRSWEALKGPLEEGRINLQRVDESSRRVLELLAKTRRFEDAVDGPEYCRDDLATKELLLRAAYSGITLLKNEHCALPLSPLREKLSKLAVIGPNAKRIIAGGGGSSYIKAPYWTSVLGSVEQEFGQYGTKVLFHEGAKVNRYLPTPAPTVITNPETTKPGACIDWHLGHDLSSEVVARTHVDDLYFMSFGDVPTAVGRPVDFSFRVRACLKPLTSGIHQLSLASIGPAKLFIDTKKILQQSGAFEEKSTLFFTYGSGEVQAAMYMEAGHEYQVQIDCLSHDRQLDPLLAPLMEPMEDKFQGFRFGYDECDATDLPTEAGNLAEECEAAIVVVGRDKEWETEGQDIPTFELPGDQVRLIHQVAAKCERTIVIVQAGTPVRMEPWVDEVQAVLYTWYQGQELGNAAAQVISGKINPSGRLPVTFPRDVKDCPAYSSFPGEQNETYYSEGLFVGYRWWDLTRVTPQYPIGFGLSYNSFSMHAGVISSNVLTRDCSLIANVLVRNTGGFDVSGRETVILWSRKTSTRRLVMPEKQICGFAKSSYLKTGEEQLLQVEIDAYSLGVFDPIKKCWVIDAGSEFDILVGKDALSSKVAWQIEVPQEIN</sequence>
<gene>
    <name evidence="11" type="ORF">CSIM01_08970</name>
</gene>
<evidence type="ECO:0000313" key="12">
    <source>
        <dbReference type="Proteomes" id="UP000070328"/>
    </source>
</evidence>
<proteinExistence type="inferred from homology"/>
<keyword evidence="7" id="KW-0119">Carbohydrate metabolism</keyword>
<keyword evidence="8" id="KW-0326">Glycosidase</keyword>
<name>A0A135T233_9PEZI</name>
<evidence type="ECO:0000313" key="11">
    <source>
        <dbReference type="EMBL" id="KXH42218.1"/>
    </source>
</evidence>
<dbReference type="InterPro" id="IPR002772">
    <property type="entry name" value="Glyco_hydro_3_C"/>
</dbReference>
<dbReference type="InterPro" id="IPR050288">
    <property type="entry name" value="Cellulose_deg_GH3"/>
</dbReference>
<dbReference type="SUPFAM" id="SSF52279">
    <property type="entry name" value="Beta-D-glucan exohydrolase, C-terminal domain"/>
    <property type="match status" value="1"/>
</dbReference>
<dbReference type="SUPFAM" id="SSF51445">
    <property type="entry name" value="(Trans)glycosidases"/>
    <property type="match status" value="1"/>
</dbReference>
<dbReference type="OrthoDB" id="4794519at2759"/>
<evidence type="ECO:0000256" key="6">
    <source>
        <dbReference type="ARBA" id="ARBA00023180"/>
    </source>
</evidence>
<dbReference type="InterPro" id="IPR017853">
    <property type="entry name" value="GH"/>
</dbReference>
<dbReference type="PRINTS" id="PR00133">
    <property type="entry name" value="GLHYDRLASE3"/>
</dbReference>
<dbReference type="Gene3D" id="2.60.40.10">
    <property type="entry name" value="Immunoglobulins"/>
    <property type="match status" value="1"/>
</dbReference>
<organism evidence="11 12">
    <name type="scientific">Colletotrichum simmondsii</name>
    <dbReference type="NCBI Taxonomy" id="703756"/>
    <lineage>
        <taxon>Eukaryota</taxon>
        <taxon>Fungi</taxon>
        <taxon>Dikarya</taxon>
        <taxon>Ascomycota</taxon>
        <taxon>Pezizomycotina</taxon>
        <taxon>Sordariomycetes</taxon>
        <taxon>Hypocreomycetidae</taxon>
        <taxon>Glomerellales</taxon>
        <taxon>Glomerellaceae</taxon>
        <taxon>Colletotrichum</taxon>
        <taxon>Colletotrichum acutatum species complex</taxon>
    </lineage>
</organism>
<dbReference type="Pfam" id="PF07691">
    <property type="entry name" value="PA14"/>
    <property type="match status" value="1"/>
</dbReference>
<dbReference type="Proteomes" id="UP000070328">
    <property type="component" value="Unassembled WGS sequence"/>
</dbReference>
<evidence type="ECO:0000259" key="10">
    <source>
        <dbReference type="PROSITE" id="PS51820"/>
    </source>
</evidence>
<keyword evidence="5 11" id="KW-0378">Hydrolase</keyword>
<accession>A0A135T233</accession>
<dbReference type="AlphaFoldDB" id="A0A135T233"/>
<reference evidence="11 12" key="1">
    <citation type="submission" date="2014-02" db="EMBL/GenBank/DDBJ databases">
        <title>The genome sequence of Colletotrichum simmondsii CBS122122.</title>
        <authorList>
            <person name="Baroncelli R."/>
            <person name="Thon M.R."/>
        </authorList>
    </citation>
    <scope>NUCLEOTIDE SEQUENCE [LARGE SCALE GENOMIC DNA]</scope>
    <source>
        <strain evidence="11 12">CBS122122</strain>
    </source>
</reference>
<evidence type="ECO:0000256" key="1">
    <source>
        <dbReference type="ARBA" id="ARBA00000448"/>
    </source>
</evidence>
<dbReference type="Pfam" id="PF00933">
    <property type="entry name" value="Glyco_hydro_3"/>
    <property type="match status" value="1"/>
</dbReference>
<dbReference type="GO" id="GO:0008422">
    <property type="term" value="F:beta-glucosidase activity"/>
    <property type="evidence" value="ECO:0007669"/>
    <property type="project" value="UniProtKB-EC"/>
</dbReference>
<evidence type="ECO:0000256" key="8">
    <source>
        <dbReference type="ARBA" id="ARBA00023295"/>
    </source>
</evidence>
<keyword evidence="12" id="KW-1185">Reference proteome</keyword>
<keyword evidence="6" id="KW-0325">Glycoprotein</keyword>
<feature type="domain" description="PA14" evidence="10">
    <location>
        <begin position="406"/>
        <end position="570"/>
    </location>
</feature>
<evidence type="ECO:0000256" key="5">
    <source>
        <dbReference type="ARBA" id="ARBA00022801"/>
    </source>
</evidence>
<dbReference type="EC" id="3.2.1.21" evidence="4"/>
<dbReference type="Gene3D" id="3.40.50.1700">
    <property type="entry name" value="Glycoside hydrolase family 3 C-terminal domain"/>
    <property type="match status" value="1"/>
</dbReference>
<dbReference type="InterPro" id="IPR001764">
    <property type="entry name" value="Glyco_hydro_3_N"/>
</dbReference>
<dbReference type="InterPro" id="IPR036881">
    <property type="entry name" value="Glyco_hydro_3_C_sf"/>
</dbReference>
<dbReference type="SMART" id="SM00758">
    <property type="entry name" value="PA14"/>
    <property type="match status" value="1"/>
</dbReference>
<dbReference type="PANTHER" id="PTHR42715">
    <property type="entry name" value="BETA-GLUCOSIDASE"/>
    <property type="match status" value="1"/>
</dbReference>
<evidence type="ECO:0000256" key="9">
    <source>
        <dbReference type="ARBA" id="ARBA00023326"/>
    </source>
</evidence>
<dbReference type="Gene3D" id="3.20.20.300">
    <property type="entry name" value="Glycoside hydrolase, family 3, N-terminal domain"/>
    <property type="match status" value="1"/>
</dbReference>
<dbReference type="PANTHER" id="PTHR42715:SF3">
    <property type="entry name" value="BETA-GLUCOSIDASE B-RELATED"/>
    <property type="match status" value="1"/>
</dbReference>
<comment type="caution">
    <text evidence="11">The sequence shown here is derived from an EMBL/GenBank/DDBJ whole genome shotgun (WGS) entry which is preliminary data.</text>
</comment>
<evidence type="ECO:0000256" key="4">
    <source>
        <dbReference type="ARBA" id="ARBA00012744"/>
    </source>
</evidence>
<protein>
    <recommendedName>
        <fullName evidence="4">beta-glucosidase</fullName>
        <ecNumber evidence="4">3.2.1.21</ecNumber>
    </recommendedName>
</protein>
<dbReference type="SMART" id="SM01217">
    <property type="entry name" value="Fn3_like"/>
    <property type="match status" value="1"/>
</dbReference>
<comment type="catalytic activity">
    <reaction evidence="1">
        <text>Hydrolysis of terminal, non-reducing beta-D-glucosyl residues with release of beta-D-glucose.</text>
        <dbReference type="EC" id="3.2.1.21"/>
    </reaction>
</comment>
<keyword evidence="9" id="KW-0624">Polysaccharide degradation</keyword>
<dbReference type="EMBL" id="JFBX01000308">
    <property type="protein sequence ID" value="KXH42218.1"/>
    <property type="molecule type" value="Genomic_DNA"/>
</dbReference>
<dbReference type="Pfam" id="PF14310">
    <property type="entry name" value="Fn3-like"/>
    <property type="match status" value="1"/>
</dbReference>